<dbReference type="EMBL" id="BBNS01000010">
    <property type="protein sequence ID" value="GAL71138.1"/>
    <property type="molecule type" value="Genomic_DNA"/>
</dbReference>
<protein>
    <submittedName>
        <fullName evidence="1">5-enolpyruvylshikimate-3-phosphate synthase</fullName>
        <ecNumber evidence="1">2.5.1.19</ecNumber>
    </submittedName>
</protein>
<dbReference type="Proteomes" id="UP000029646">
    <property type="component" value="Unassembled WGS sequence"/>
</dbReference>
<reference evidence="1 2" key="1">
    <citation type="journal article" date="2014" name="Genome Announc.">
        <title>Draft Genome Sequence of Marine Flavobacterium Jejuia pallidilutea Strain 11shimoA1 and Pigmentation Mutants.</title>
        <authorList>
            <person name="Takatani N."/>
            <person name="Nakanishi M."/>
            <person name="Meirelles P."/>
            <person name="Mino S."/>
            <person name="Suda W."/>
            <person name="Oshima K."/>
            <person name="Hattori M."/>
            <person name="Ohkuma M."/>
            <person name="Hosokawa M."/>
            <person name="Miyashita K."/>
            <person name="Thompson F.L."/>
            <person name="Niwa A."/>
            <person name="Sawabe T."/>
            <person name="Sawabe T."/>
        </authorList>
    </citation>
    <scope>NUCLEOTIDE SEQUENCE [LARGE SCALE GENOMIC DNA]</scope>
    <source>
        <strain evidence="2">JCM19302</strain>
    </source>
</reference>
<organism evidence="1 2">
    <name type="scientific">Jejuia pallidilutea</name>
    <dbReference type="NCBI Taxonomy" id="504487"/>
    <lineage>
        <taxon>Bacteria</taxon>
        <taxon>Pseudomonadati</taxon>
        <taxon>Bacteroidota</taxon>
        <taxon>Flavobacteriia</taxon>
        <taxon>Flavobacteriales</taxon>
        <taxon>Flavobacteriaceae</taxon>
        <taxon>Jejuia</taxon>
    </lineage>
</organism>
<dbReference type="AlphaFoldDB" id="A0A090W4I8"/>
<keyword evidence="1" id="KW-0808">Transferase</keyword>
<name>A0A090W4I8_9FLAO</name>
<dbReference type="GO" id="GO:0003866">
    <property type="term" value="F:3-phosphoshikimate 1-carboxyvinyltransferase activity"/>
    <property type="evidence" value="ECO:0007669"/>
    <property type="project" value="UniProtKB-EC"/>
</dbReference>
<sequence>MDITLHKSKLTNRKSNITITGSKSESNRLLLLQALFPEIELKNISNSMIVI</sequence>
<evidence type="ECO:0000313" key="1">
    <source>
        <dbReference type="EMBL" id="GAL71138.1"/>
    </source>
</evidence>
<comment type="caution">
    <text evidence="1">The sequence shown here is derived from an EMBL/GenBank/DDBJ whole genome shotgun (WGS) entry which is preliminary data.</text>
</comment>
<dbReference type="EC" id="2.5.1.19" evidence="1"/>
<evidence type="ECO:0000313" key="2">
    <source>
        <dbReference type="Proteomes" id="UP000029646"/>
    </source>
</evidence>
<accession>A0A090W4I8</accession>
<gene>
    <name evidence="1" type="ORF">JCM19302_567</name>
</gene>
<proteinExistence type="predicted"/>